<evidence type="ECO:0000313" key="3">
    <source>
        <dbReference type="EMBL" id="SNR15766.1"/>
    </source>
</evidence>
<dbReference type="AlphaFoldDB" id="A0A238U9V2"/>
<dbReference type="Pfam" id="PF06580">
    <property type="entry name" value="His_kinase"/>
    <property type="match status" value="1"/>
</dbReference>
<feature type="transmembrane region" description="Helical" evidence="1">
    <location>
        <begin position="87"/>
        <end position="116"/>
    </location>
</feature>
<name>A0A238U9V2_9FLAO</name>
<keyword evidence="4" id="KW-1185">Reference proteome</keyword>
<dbReference type="RefSeq" id="WP_095071777.1">
    <property type="nucleotide sequence ID" value="NZ_LT899436.1"/>
</dbReference>
<feature type="transmembrane region" description="Helical" evidence="1">
    <location>
        <begin position="128"/>
        <end position="150"/>
    </location>
</feature>
<accession>A0A238U9V2</accession>
<dbReference type="GO" id="GO:0000155">
    <property type="term" value="F:phosphorelay sensor kinase activity"/>
    <property type="evidence" value="ECO:0007669"/>
    <property type="project" value="InterPro"/>
</dbReference>
<evidence type="ECO:0000256" key="1">
    <source>
        <dbReference type="SAM" id="Phobius"/>
    </source>
</evidence>
<gene>
    <name evidence="3" type="ORF">TJEJU_2063</name>
</gene>
<organism evidence="3 4">
    <name type="scientific">Tenacibaculum jejuense</name>
    <dbReference type="NCBI Taxonomy" id="584609"/>
    <lineage>
        <taxon>Bacteria</taxon>
        <taxon>Pseudomonadati</taxon>
        <taxon>Bacteroidota</taxon>
        <taxon>Flavobacteriia</taxon>
        <taxon>Flavobacteriales</taxon>
        <taxon>Flavobacteriaceae</taxon>
        <taxon>Tenacibaculum</taxon>
    </lineage>
</organism>
<feature type="transmembrane region" description="Helical" evidence="1">
    <location>
        <begin position="56"/>
        <end position="75"/>
    </location>
</feature>
<dbReference type="KEGG" id="tje:TJEJU_2063"/>
<evidence type="ECO:0000259" key="2">
    <source>
        <dbReference type="Pfam" id="PF06580"/>
    </source>
</evidence>
<keyword evidence="3" id="KW-0418">Kinase</keyword>
<keyword evidence="1" id="KW-0472">Membrane</keyword>
<dbReference type="GO" id="GO:0016020">
    <property type="term" value="C:membrane"/>
    <property type="evidence" value="ECO:0007669"/>
    <property type="project" value="InterPro"/>
</dbReference>
<dbReference type="Proteomes" id="UP000215214">
    <property type="component" value="Chromosome TJEJU"/>
</dbReference>
<proteinExistence type="predicted"/>
<feature type="transmembrane region" description="Helical" evidence="1">
    <location>
        <begin position="12"/>
        <end position="36"/>
    </location>
</feature>
<keyword evidence="1" id="KW-0812">Transmembrane</keyword>
<feature type="domain" description="Signal transduction histidine kinase internal region" evidence="2">
    <location>
        <begin position="169"/>
        <end position="249"/>
    </location>
</feature>
<dbReference type="PANTHER" id="PTHR34220">
    <property type="entry name" value="SENSOR HISTIDINE KINASE YPDA"/>
    <property type="match status" value="1"/>
</dbReference>
<evidence type="ECO:0000313" key="4">
    <source>
        <dbReference type="Proteomes" id="UP000215214"/>
    </source>
</evidence>
<reference evidence="3 4" key="1">
    <citation type="submission" date="2017-07" db="EMBL/GenBank/DDBJ databases">
        <authorList>
            <person name="Sun Z.S."/>
            <person name="Albrecht U."/>
            <person name="Echele G."/>
            <person name="Lee C.C."/>
        </authorList>
    </citation>
    <scope>NUCLEOTIDE SEQUENCE [LARGE SCALE GENOMIC DNA]</scope>
    <source>
        <strain evidence="4">type strain: KCTC 22618</strain>
    </source>
</reference>
<dbReference type="OrthoDB" id="9809908at2"/>
<sequence length="356" mass="41502">MKLFDKEKRIQYLGFNDFWFSTIGIIVISFVTSFLFNDMSMDNPFIILFIRWSSSLFFTILDWLIIRAILIFLRRQFPDFKDDTKRITALFIAIIAVILLVDFSGGNFLTFFFSLFGMVSTYSMNFKVLLPIIIIVVMDMAIYEAIYYYVRLKKSIREEEQTKQVMIQAQLDTLTNQAKPHFLFNSLNTLRDIIDVEDKEDAKVFVDKLSDVYRFILESGNSNLLQLHEELKFVKSYIHIQKERFGDNFLIDWDISEDKLSTMIIPMSLQLLIENAIKHNVVSKAKPLIVSVKTEGNQLIVSNKIQKKSTQLPSTKIGLKNITRRYSLVSDKAIEINNDGEFFTVILPLLKIQDQK</sequence>
<dbReference type="InterPro" id="IPR050640">
    <property type="entry name" value="Bact_2-comp_sensor_kinase"/>
</dbReference>
<dbReference type="EMBL" id="LT899436">
    <property type="protein sequence ID" value="SNR15766.1"/>
    <property type="molecule type" value="Genomic_DNA"/>
</dbReference>
<keyword evidence="1" id="KW-1133">Transmembrane helix</keyword>
<dbReference type="InterPro" id="IPR010559">
    <property type="entry name" value="Sig_transdc_His_kin_internal"/>
</dbReference>
<protein>
    <submittedName>
        <fullName evidence="3">Two-component system sensor histidine kinase</fullName>
    </submittedName>
</protein>
<keyword evidence="3" id="KW-0808">Transferase</keyword>
<dbReference type="PANTHER" id="PTHR34220:SF7">
    <property type="entry name" value="SENSOR HISTIDINE KINASE YPDA"/>
    <property type="match status" value="1"/>
</dbReference>